<dbReference type="GO" id="GO:0005634">
    <property type="term" value="C:nucleus"/>
    <property type="evidence" value="ECO:0007669"/>
    <property type="project" value="UniProtKB-SubCell"/>
</dbReference>
<evidence type="ECO:0000313" key="6">
    <source>
        <dbReference type="EMBL" id="VVA34124.1"/>
    </source>
</evidence>
<evidence type="ECO:0000256" key="4">
    <source>
        <dbReference type="RuleBase" id="RU369086"/>
    </source>
</evidence>
<dbReference type="Proteomes" id="UP000327085">
    <property type="component" value="Chromosome 1"/>
</dbReference>
<sequence>MHLLRMDLEVFYKSQMREFFEVDLNMFYEVELLREVAVLAENLDRDKLVSSRFIVTRLLEGLLSEKADEDLGYFLAVTGIKRIGKGEVVHNSGDVFFPVVFNCRMFLPCKGEILEGVVDHVHRLGVFLRCGPVKYVFLSARKMPNYRYVVGEKPVFLHDDLARIEKDVVVRFEVFGVRWMRREDITKEFMMLATLQGDLLGPVTGPDGLDL</sequence>
<evidence type="ECO:0000256" key="3">
    <source>
        <dbReference type="ARBA" id="ARBA00023163"/>
    </source>
</evidence>
<reference evidence="6" key="1">
    <citation type="submission" date="2019-07" db="EMBL/GenBank/DDBJ databases">
        <authorList>
            <person name="Alioto T."/>
            <person name="Alioto T."/>
            <person name="Gomez Garrido J."/>
        </authorList>
    </citation>
    <scope>NUCLEOTIDE SEQUENCE</scope>
</reference>
<dbReference type="GO" id="GO:0000428">
    <property type="term" value="C:DNA-directed RNA polymerase complex"/>
    <property type="evidence" value="ECO:0007669"/>
    <property type="project" value="UniProtKB-KW"/>
</dbReference>
<dbReference type="PANTHER" id="PTHR12709">
    <property type="entry name" value="DNA-DIRECTED RNA POLYMERASE II, III"/>
    <property type="match status" value="1"/>
</dbReference>
<evidence type="ECO:0000313" key="7">
    <source>
        <dbReference type="Proteomes" id="UP000327085"/>
    </source>
</evidence>
<dbReference type="EMBL" id="CABIKO010000319">
    <property type="protein sequence ID" value="VVA34124.1"/>
    <property type="molecule type" value="Genomic_DNA"/>
</dbReference>
<dbReference type="InterPro" id="IPR012340">
    <property type="entry name" value="NA-bd_OB-fold"/>
</dbReference>
<dbReference type="SUPFAM" id="SSF50249">
    <property type="entry name" value="Nucleic acid-binding proteins"/>
    <property type="match status" value="1"/>
</dbReference>
<dbReference type="InterPro" id="IPR036898">
    <property type="entry name" value="RNA_pol_Rpb7-like_N_sf"/>
</dbReference>
<evidence type="ECO:0000313" key="5">
    <source>
        <dbReference type="EMBL" id="KAI5347920.1"/>
    </source>
</evidence>
<dbReference type="GO" id="GO:0006352">
    <property type="term" value="P:DNA-templated transcription initiation"/>
    <property type="evidence" value="ECO:0007669"/>
    <property type="project" value="UniProtKB-UniRule"/>
</dbReference>
<dbReference type="Gramene" id="VVA34124">
    <property type="protein sequence ID" value="VVA34124"/>
    <property type="gene ID" value="Prudul26B022258"/>
</dbReference>
<keyword evidence="4" id="KW-0539">Nucleus</keyword>
<organism evidence="6 7">
    <name type="scientific">Prunus dulcis</name>
    <name type="common">Almond</name>
    <name type="synonym">Amygdalus dulcis</name>
    <dbReference type="NCBI Taxonomy" id="3755"/>
    <lineage>
        <taxon>Eukaryota</taxon>
        <taxon>Viridiplantae</taxon>
        <taxon>Streptophyta</taxon>
        <taxon>Embryophyta</taxon>
        <taxon>Tracheophyta</taxon>
        <taxon>Spermatophyta</taxon>
        <taxon>Magnoliopsida</taxon>
        <taxon>eudicotyledons</taxon>
        <taxon>Gunneridae</taxon>
        <taxon>Pentapetalae</taxon>
        <taxon>rosids</taxon>
        <taxon>fabids</taxon>
        <taxon>Rosales</taxon>
        <taxon>Rosaceae</taxon>
        <taxon>Amygdaloideae</taxon>
        <taxon>Amygdaleae</taxon>
        <taxon>Prunus</taxon>
    </lineage>
</organism>
<dbReference type="GO" id="GO:0003697">
    <property type="term" value="F:single-stranded DNA binding"/>
    <property type="evidence" value="ECO:0007669"/>
    <property type="project" value="TreeGrafter"/>
</dbReference>
<dbReference type="GO" id="GO:0003727">
    <property type="term" value="F:single-stranded RNA binding"/>
    <property type="evidence" value="ECO:0007669"/>
    <property type="project" value="TreeGrafter"/>
</dbReference>
<gene>
    <name evidence="6" type="ORF">ALMOND_2B022258</name>
    <name evidence="5" type="ORF">L3X38_000807</name>
</gene>
<dbReference type="SUPFAM" id="SSF88798">
    <property type="entry name" value="N-terminal, heterodimerisation domain of RBP7 (RpoE)"/>
    <property type="match status" value="1"/>
</dbReference>
<keyword evidence="8" id="KW-1185">Reference proteome</keyword>
<dbReference type="InterPro" id="IPR045113">
    <property type="entry name" value="Rpb7-like"/>
</dbReference>
<accession>A0A5E4G318</accession>
<evidence type="ECO:0000256" key="2">
    <source>
        <dbReference type="ARBA" id="ARBA00022478"/>
    </source>
</evidence>
<reference evidence="5 8" key="3">
    <citation type="journal article" date="2022" name="G3 (Bethesda)">
        <title>Whole-genome sequence and methylome profiling of the almond [Prunus dulcis (Mill.) D.A. Webb] cultivar 'Nonpareil'.</title>
        <authorList>
            <person name="D'Amico-Willman K.M."/>
            <person name="Ouma W.Z."/>
            <person name="Meulia T."/>
            <person name="Sideli G.M."/>
            <person name="Gradziel T.M."/>
            <person name="Fresnedo-Ramirez J."/>
        </authorList>
    </citation>
    <scope>NUCLEOTIDE SEQUENCE [LARGE SCALE GENOMIC DNA]</scope>
    <source>
        <strain evidence="5">Clone GOH B32 T37-40</strain>
    </source>
</reference>
<evidence type="ECO:0000313" key="8">
    <source>
        <dbReference type="Proteomes" id="UP001054821"/>
    </source>
</evidence>
<dbReference type="Gene3D" id="2.40.50.140">
    <property type="entry name" value="Nucleic acid-binding proteins"/>
    <property type="match status" value="1"/>
</dbReference>
<proteinExistence type="predicted"/>
<reference evidence="7" key="2">
    <citation type="journal article" date="2020" name="Plant J.">
        <title>Transposons played a major role in the diversification between the closely related almond and peach genomes: results from the almond genome sequence.</title>
        <authorList>
            <person name="Alioto T."/>
            <person name="Alexiou K.G."/>
            <person name="Bardil A."/>
            <person name="Barteri F."/>
            <person name="Castanera R."/>
            <person name="Cruz F."/>
            <person name="Dhingra A."/>
            <person name="Duval H."/>
            <person name="Fernandez I Marti A."/>
            <person name="Frias L."/>
            <person name="Galan B."/>
            <person name="Garcia J.L."/>
            <person name="Howad W."/>
            <person name="Gomez-Garrido J."/>
            <person name="Gut M."/>
            <person name="Julca I."/>
            <person name="Morata J."/>
            <person name="Puigdomenech P."/>
            <person name="Ribeca P."/>
            <person name="Rubio Cabetas M.J."/>
            <person name="Vlasova A."/>
            <person name="Wirthensohn M."/>
            <person name="Garcia-Mas J."/>
            <person name="Gabaldon T."/>
            <person name="Casacuberta J.M."/>
            <person name="Arus P."/>
        </authorList>
    </citation>
    <scope>NUCLEOTIDE SEQUENCE [LARGE SCALE GENOMIC DNA]</scope>
    <source>
        <strain evidence="7">cv. Texas</strain>
    </source>
</reference>
<dbReference type="InParanoid" id="A0A5E4G318"/>
<keyword evidence="2 4" id="KW-0240">DNA-directed RNA polymerase</keyword>
<dbReference type="AlphaFoldDB" id="A0A5E4G318"/>
<dbReference type="FunFam" id="2.40.50.140:FF:000043">
    <property type="entry name" value="DNA-directed RNA polymerase II subunit RPB7"/>
    <property type="match status" value="1"/>
</dbReference>
<comment type="subcellular location">
    <subcellularLocation>
        <location evidence="1 4">Nucleus</location>
    </subcellularLocation>
</comment>
<dbReference type="Proteomes" id="UP001054821">
    <property type="component" value="Chromosome 1"/>
</dbReference>
<evidence type="ECO:0000256" key="1">
    <source>
        <dbReference type="ARBA" id="ARBA00004123"/>
    </source>
</evidence>
<dbReference type="OMA" id="MESSEYI"/>
<dbReference type="EMBL" id="JAJFAZ020000001">
    <property type="protein sequence ID" value="KAI5347920.1"/>
    <property type="molecule type" value="Genomic_DNA"/>
</dbReference>
<dbReference type="Gene3D" id="3.30.1490.120">
    <property type="entry name" value="RNA polymerase Rpb7-like, N-terminal domain"/>
    <property type="match status" value="1"/>
</dbReference>
<name>A0A5E4G318_PRUDU</name>
<protein>
    <recommendedName>
        <fullName evidence="4">DNA-directed RNA polymerase subunit</fullName>
    </recommendedName>
</protein>
<keyword evidence="3 4" id="KW-0804">Transcription</keyword>
<dbReference type="PANTHER" id="PTHR12709:SF6">
    <property type="entry name" value="DNA-DIRECTED RNA POLYMERASE SUBUNIT 7-LIKE PROTEIN"/>
    <property type="match status" value="1"/>
</dbReference>
<comment type="function">
    <text evidence="4">DNA-dependent RNA polymerase which catalyzes the transcription of DNA into RNA using the four ribonucleoside triphosphates as substrates.</text>
</comment>